<dbReference type="Gene3D" id="3.10.520.10">
    <property type="entry name" value="ApbE-like domains"/>
    <property type="match status" value="1"/>
</dbReference>
<evidence type="ECO:0000256" key="4">
    <source>
        <dbReference type="ARBA" id="ARBA00016337"/>
    </source>
</evidence>
<comment type="similarity">
    <text evidence="2 12">Belongs to the ApbE family.</text>
</comment>
<reference evidence="13 14" key="1">
    <citation type="journal article" date="2023" name="Microorganisms">
        <title>Thiorhodovibrio frisius and Trv. litoralis spp. nov., Two Novel Members from a Clade of Fastidious Purple Sulfur Bacteria That Exhibit Unique Red-Shifted Light-Harvesting Capabilities.</title>
        <authorList>
            <person name="Methner A."/>
            <person name="Kuzyk S.B."/>
            <person name="Petersen J."/>
            <person name="Bauer S."/>
            <person name="Brinkmann H."/>
            <person name="Sichau K."/>
            <person name="Wanner G."/>
            <person name="Wolf J."/>
            <person name="Neumann-Schaal M."/>
            <person name="Henke P."/>
            <person name="Tank M."/>
            <person name="Sproer C."/>
            <person name="Bunk B."/>
            <person name="Overmann J."/>
        </authorList>
    </citation>
    <scope>NUCLEOTIDE SEQUENCE [LARGE SCALE GENOMIC DNA]</scope>
    <source>
        <strain evidence="13 14">DSM 6702</strain>
    </source>
</reference>
<dbReference type="PIRSF" id="PIRSF006268">
    <property type="entry name" value="ApbE"/>
    <property type="match status" value="1"/>
</dbReference>
<protein>
    <recommendedName>
        <fullName evidence="4 12">FAD:protein FMN transferase</fullName>
        <ecNumber evidence="3 12">2.7.1.180</ecNumber>
    </recommendedName>
    <alternativeName>
        <fullName evidence="10 12">Flavin transferase</fullName>
    </alternativeName>
</protein>
<dbReference type="PANTHER" id="PTHR30040:SF2">
    <property type="entry name" value="FAD:PROTEIN FMN TRANSFERASE"/>
    <property type="match status" value="1"/>
</dbReference>
<dbReference type="Proteomes" id="UP001432180">
    <property type="component" value="Chromosome"/>
</dbReference>
<evidence type="ECO:0000256" key="3">
    <source>
        <dbReference type="ARBA" id="ARBA00011955"/>
    </source>
</evidence>
<evidence type="ECO:0000256" key="1">
    <source>
        <dbReference type="ARBA" id="ARBA00001946"/>
    </source>
</evidence>
<dbReference type="PANTHER" id="PTHR30040">
    <property type="entry name" value="THIAMINE BIOSYNTHESIS LIPOPROTEIN APBE"/>
    <property type="match status" value="1"/>
</dbReference>
<accession>A0ABZ0SET6</accession>
<evidence type="ECO:0000256" key="11">
    <source>
        <dbReference type="ARBA" id="ARBA00048540"/>
    </source>
</evidence>
<gene>
    <name evidence="13" type="primary">apbE_1</name>
    <name evidence="13" type="ORF">Thiowin_04264</name>
</gene>
<comment type="catalytic activity">
    <reaction evidence="11 12">
        <text>L-threonyl-[protein] + FAD = FMN-L-threonyl-[protein] + AMP + H(+)</text>
        <dbReference type="Rhea" id="RHEA:36847"/>
        <dbReference type="Rhea" id="RHEA-COMP:11060"/>
        <dbReference type="Rhea" id="RHEA-COMP:11061"/>
        <dbReference type="ChEBI" id="CHEBI:15378"/>
        <dbReference type="ChEBI" id="CHEBI:30013"/>
        <dbReference type="ChEBI" id="CHEBI:57692"/>
        <dbReference type="ChEBI" id="CHEBI:74257"/>
        <dbReference type="ChEBI" id="CHEBI:456215"/>
        <dbReference type="EC" id="2.7.1.180"/>
    </reaction>
</comment>
<dbReference type="InterPro" id="IPR003374">
    <property type="entry name" value="ApbE-like_sf"/>
</dbReference>
<evidence type="ECO:0000256" key="10">
    <source>
        <dbReference type="ARBA" id="ARBA00031306"/>
    </source>
</evidence>
<evidence type="ECO:0000256" key="6">
    <source>
        <dbReference type="ARBA" id="ARBA00022679"/>
    </source>
</evidence>
<keyword evidence="7 12" id="KW-0479">Metal-binding</keyword>
<dbReference type="EMBL" id="CP121472">
    <property type="protein sequence ID" value="WPL19158.1"/>
    <property type="molecule type" value="Genomic_DNA"/>
</dbReference>
<evidence type="ECO:0000256" key="9">
    <source>
        <dbReference type="ARBA" id="ARBA00022842"/>
    </source>
</evidence>
<keyword evidence="6 12" id="KW-0808">Transferase</keyword>
<evidence type="ECO:0000256" key="7">
    <source>
        <dbReference type="ARBA" id="ARBA00022723"/>
    </source>
</evidence>
<dbReference type="Pfam" id="PF02424">
    <property type="entry name" value="ApbE"/>
    <property type="match status" value="1"/>
</dbReference>
<evidence type="ECO:0000313" key="13">
    <source>
        <dbReference type="EMBL" id="WPL19158.1"/>
    </source>
</evidence>
<evidence type="ECO:0000313" key="14">
    <source>
        <dbReference type="Proteomes" id="UP001432180"/>
    </source>
</evidence>
<dbReference type="EC" id="2.7.1.180" evidence="3 12"/>
<evidence type="ECO:0000256" key="12">
    <source>
        <dbReference type="PIRNR" id="PIRNR006268"/>
    </source>
</evidence>
<organism evidence="13 14">
    <name type="scientific">Thiorhodovibrio winogradskyi</name>
    <dbReference type="NCBI Taxonomy" id="77007"/>
    <lineage>
        <taxon>Bacteria</taxon>
        <taxon>Pseudomonadati</taxon>
        <taxon>Pseudomonadota</taxon>
        <taxon>Gammaproteobacteria</taxon>
        <taxon>Chromatiales</taxon>
        <taxon>Chromatiaceae</taxon>
        <taxon>Thiorhodovibrio</taxon>
    </lineage>
</organism>
<keyword evidence="13" id="KW-0449">Lipoprotein</keyword>
<proteinExistence type="inferred from homology"/>
<evidence type="ECO:0000256" key="2">
    <source>
        <dbReference type="ARBA" id="ARBA00008282"/>
    </source>
</evidence>
<name>A0ABZ0SET6_9GAMM</name>
<keyword evidence="5 12" id="KW-0285">Flavoprotein</keyword>
<keyword evidence="9 12" id="KW-0460">Magnesium</keyword>
<dbReference type="InterPro" id="IPR024932">
    <property type="entry name" value="ApbE"/>
</dbReference>
<keyword evidence="8 12" id="KW-0274">FAD</keyword>
<keyword evidence="14" id="KW-1185">Reference proteome</keyword>
<comment type="cofactor">
    <cofactor evidence="1">
        <name>Mg(2+)</name>
        <dbReference type="ChEBI" id="CHEBI:18420"/>
    </cofactor>
</comment>
<evidence type="ECO:0000256" key="5">
    <source>
        <dbReference type="ARBA" id="ARBA00022630"/>
    </source>
</evidence>
<sequence length="373" mass="40267">MPLRSGSVRPDAGAGWMTVTARWAGRLQLGLALLLLGACGGPEPPGLLELKGRTMGTSYSVQVARPPSDLDRAALQQSIAEELARINARMSTYDPDSWLSRFNQSDSTDWFAVPPELARVVAEAQRISHLSGGAFDVSVGRLVNLWGFGPEFHLDRTPTPEAIAETLAVTGYHSLKVRADPPALRKTQTELYVDLSAIAKGYAVDRLAELLAARGVTDYLVEVGGELRAAGRHPQRPWRVAIERPANERLKSGGRAVFRVVPLRDVAMATSGDYRNFFEQDGVFYSHTIDPASGRPVDHRLASVSVLDESCMRADALATALLVLGPERGLALAKEQGIAAFFIERSESGYQARMSPAFEQLTAAPGAPNPSVP</sequence>
<evidence type="ECO:0000256" key="8">
    <source>
        <dbReference type="ARBA" id="ARBA00022827"/>
    </source>
</evidence>
<dbReference type="SUPFAM" id="SSF143631">
    <property type="entry name" value="ApbE-like"/>
    <property type="match status" value="1"/>
</dbReference>